<dbReference type="AlphaFoldDB" id="A0A545AMC7"/>
<dbReference type="PANTHER" id="PTHR42905">
    <property type="entry name" value="PHOSPHOENOLPYRUVATE CARBOXYLASE"/>
    <property type="match status" value="1"/>
</dbReference>
<reference evidence="1 2" key="1">
    <citation type="submission" date="2019-07" db="EMBL/GenBank/DDBJ databases">
        <title>Cryptosporangium phraense sp. nov., isolated from plant litter.</title>
        <authorList>
            <person name="Suriyachadkun C."/>
        </authorList>
    </citation>
    <scope>NUCLEOTIDE SEQUENCE [LARGE SCALE GENOMIC DNA]</scope>
    <source>
        <strain evidence="1 2">A-T 5661</strain>
    </source>
</reference>
<organism evidence="1 2">
    <name type="scientific">Cryptosporangium phraense</name>
    <dbReference type="NCBI Taxonomy" id="2593070"/>
    <lineage>
        <taxon>Bacteria</taxon>
        <taxon>Bacillati</taxon>
        <taxon>Actinomycetota</taxon>
        <taxon>Actinomycetes</taxon>
        <taxon>Cryptosporangiales</taxon>
        <taxon>Cryptosporangiaceae</taxon>
        <taxon>Cryptosporangium</taxon>
    </lineage>
</organism>
<dbReference type="InterPro" id="IPR015813">
    <property type="entry name" value="Pyrv/PenolPyrv_kinase-like_dom"/>
</dbReference>
<keyword evidence="1" id="KW-0456">Lyase</keyword>
<dbReference type="Pfam" id="PF13714">
    <property type="entry name" value="PEP_mutase"/>
    <property type="match status" value="1"/>
</dbReference>
<dbReference type="InterPro" id="IPR039556">
    <property type="entry name" value="ICL/PEPM"/>
</dbReference>
<dbReference type="InterPro" id="IPR040442">
    <property type="entry name" value="Pyrv_kinase-like_dom_sf"/>
</dbReference>
<comment type="caution">
    <text evidence="1">The sequence shown here is derived from an EMBL/GenBank/DDBJ whole genome shotgun (WGS) entry which is preliminary data.</text>
</comment>
<dbReference type="InParanoid" id="A0A545AMC7"/>
<dbReference type="GO" id="GO:0016829">
    <property type="term" value="F:lyase activity"/>
    <property type="evidence" value="ECO:0007669"/>
    <property type="project" value="UniProtKB-KW"/>
</dbReference>
<sequence length="282" mass="29314">MSRPSPQDRAKMLRQLHSTGVLVLPNAWDAASAAVIAQAGAPAVATTSAGLAWSLGYRDGEQVPRTDLFRMLRRISEVVDLPVTADIEAGFGVDEAQVGQTVTAVLRAGIVGINLEDGPPGRGGLFELPIAAGRVAAARDAAAAYGVPDLVINARTDVYMRGIGTADERPDEVLRRAEAFAAAGADCLFVPALSDLPILTDLVARSPLPISVFTGDGGATVAQLRATGVRRITVGPAPAQAAYTTASELARELLHFGILTAASPWLSYGSLNTLLPTVPTQE</sequence>
<dbReference type="Proteomes" id="UP000317982">
    <property type="component" value="Unassembled WGS sequence"/>
</dbReference>
<dbReference type="Gene3D" id="3.20.20.60">
    <property type="entry name" value="Phosphoenolpyruvate-binding domains"/>
    <property type="match status" value="1"/>
</dbReference>
<evidence type="ECO:0000313" key="1">
    <source>
        <dbReference type="EMBL" id="TQS42472.1"/>
    </source>
</evidence>
<dbReference type="EMBL" id="VIRS01000018">
    <property type="protein sequence ID" value="TQS42472.1"/>
    <property type="molecule type" value="Genomic_DNA"/>
</dbReference>
<protein>
    <submittedName>
        <fullName evidence="1">Isocitrate lyase/phosphoenolpyruvate mutase family protein</fullName>
    </submittedName>
</protein>
<dbReference type="SUPFAM" id="SSF51621">
    <property type="entry name" value="Phosphoenolpyruvate/pyruvate domain"/>
    <property type="match status" value="1"/>
</dbReference>
<proteinExistence type="predicted"/>
<evidence type="ECO:0000313" key="2">
    <source>
        <dbReference type="Proteomes" id="UP000317982"/>
    </source>
</evidence>
<name>A0A545AMC7_9ACTN</name>
<dbReference type="OrthoDB" id="9780430at2"/>
<keyword evidence="1" id="KW-0670">Pyruvate</keyword>
<dbReference type="PANTHER" id="PTHR42905:SF16">
    <property type="entry name" value="CARBOXYPHOSPHONOENOLPYRUVATE PHOSPHONOMUTASE-LIKE PROTEIN (AFU_ORTHOLOGUE AFUA_5G07230)"/>
    <property type="match status" value="1"/>
</dbReference>
<accession>A0A545AMC7</accession>
<keyword evidence="2" id="KW-1185">Reference proteome</keyword>
<dbReference type="CDD" id="cd00377">
    <property type="entry name" value="ICL_PEPM"/>
    <property type="match status" value="1"/>
</dbReference>
<gene>
    <name evidence="1" type="ORF">FL583_24535</name>
</gene>